<feature type="region of interest" description="Disordered" evidence="1">
    <location>
        <begin position="37"/>
        <end position="56"/>
    </location>
</feature>
<keyword evidence="2" id="KW-0472">Membrane</keyword>
<evidence type="ECO:0000256" key="2">
    <source>
        <dbReference type="SAM" id="Phobius"/>
    </source>
</evidence>
<reference evidence="4" key="1">
    <citation type="submission" date="2016-07" db="EMBL/GenBank/DDBJ databases">
        <authorList>
            <person name="Florea S."/>
            <person name="Webb J.S."/>
            <person name="Jaromczyk J."/>
            <person name="Schardl C.L."/>
        </authorList>
    </citation>
    <scope>NUCLEOTIDE SEQUENCE [LARGE SCALE GENOMIC DNA]</scope>
    <source>
        <strain evidence="4">1YdBTEX2</strain>
    </source>
</reference>
<evidence type="ECO:0000313" key="4">
    <source>
        <dbReference type="Proteomes" id="UP000245431"/>
    </source>
</evidence>
<dbReference type="EMBL" id="LT599584">
    <property type="protein sequence ID" value="SBW84702.1"/>
    <property type="molecule type" value="Genomic_DNA"/>
</dbReference>
<protein>
    <submittedName>
        <fullName evidence="3">Hypothetical membrane protein</fullName>
    </submittedName>
</protein>
<keyword evidence="2" id="KW-0812">Transmembrane</keyword>
<name>A0A1D3K8X3_PSEVE</name>
<evidence type="ECO:0000256" key="1">
    <source>
        <dbReference type="SAM" id="MobiDB-lite"/>
    </source>
</evidence>
<dbReference type="Proteomes" id="UP000245431">
    <property type="component" value="Chromosome PVE_r2"/>
</dbReference>
<gene>
    <name evidence="3" type="ORF">PVE_R2G0676</name>
</gene>
<feature type="transmembrane region" description="Helical" evidence="2">
    <location>
        <begin position="12"/>
        <end position="35"/>
    </location>
</feature>
<keyword evidence="2" id="KW-1133">Transmembrane helix</keyword>
<evidence type="ECO:0000313" key="3">
    <source>
        <dbReference type="EMBL" id="SBW84702.1"/>
    </source>
</evidence>
<organism evidence="3 4">
    <name type="scientific">Pseudomonas veronii 1YdBTEX2</name>
    <dbReference type="NCBI Taxonomy" id="1295141"/>
    <lineage>
        <taxon>Bacteria</taxon>
        <taxon>Pseudomonadati</taxon>
        <taxon>Pseudomonadota</taxon>
        <taxon>Gammaproteobacteria</taxon>
        <taxon>Pseudomonadales</taxon>
        <taxon>Pseudomonadaceae</taxon>
        <taxon>Pseudomonas</taxon>
    </lineage>
</organism>
<accession>A0A1D3K8X3</accession>
<dbReference type="AlphaFoldDB" id="A0A1D3K8X3"/>
<proteinExistence type="predicted"/>
<sequence>MVTAYQLVMAVWMLPLAAMRGLLGIAKCSSGLFGLRRKQRTSETASGYDINQGRRG</sequence>